<name>A0A7H9HNF4_9SACH</name>
<dbReference type="EMBL" id="CP059267">
    <property type="protein sequence ID" value="QLQ77842.1"/>
    <property type="molecule type" value="Genomic_DNA"/>
</dbReference>
<dbReference type="GO" id="GO:0005739">
    <property type="term" value="C:mitochondrion"/>
    <property type="evidence" value="ECO:0007669"/>
    <property type="project" value="TreeGrafter"/>
</dbReference>
<dbReference type="InterPro" id="IPR027417">
    <property type="entry name" value="P-loop_NTPase"/>
</dbReference>
<evidence type="ECO:0000313" key="5">
    <source>
        <dbReference type="EMBL" id="QLQ77842.1"/>
    </source>
</evidence>
<dbReference type="CDD" id="cd01898">
    <property type="entry name" value="Obg"/>
    <property type="match status" value="1"/>
</dbReference>
<dbReference type="GO" id="GO:0042254">
    <property type="term" value="P:ribosome biogenesis"/>
    <property type="evidence" value="ECO:0007669"/>
    <property type="project" value="UniProtKB-UniRule"/>
</dbReference>
<dbReference type="GO" id="GO:0005525">
    <property type="term" value="F:GTP binding"/>
    <property type="evidence" value="ECO:0007669"/>
    <property type="project" value="UniProtKB-KW"/>
</dbReference>
<gene>
    <name evidence="5" type="ORF">HG537_0A00890</name>
</gene>
<dbReference type="OrthoDB" id="347018at2759"/>
<evidence type="ECO:0000259" key="3">
    <source>
        <dbReference type="PROSITE" id="PS51710"/>
    </source>
</evidence>
<keyword evidence="1" id="KW-0547">Nucleotide-binding</keyword>
<dbReference type="AlphaFoldDB" id="A0A7H9HNF4"/>
<dbReference type="InterPro" id="IPR036726">
    <property type="entry name" value="GTP1_OBG_dom_sf"/>
</dbReference>
<feature type="domain" description="Obg" evidence="4">
    <location>
        <begin position="113"/>
        <end position="370"/>
    </location>
</feature>
<keyword evidence="6" id="KW-1185">Reference proteome</keyword>
<organism evidence="5 6">
    <name type="scientific">Torulaspora globosa</name>
    <dbReference type="NCBI Taxonomy" id="48254"/>
    <lineage>
        <taxon>Eukaryota</taxon>
        <taxon>Fungi</taxon>
        <taxon>Dikarya</taxon>
        <taxon>Ascomycota</taxon>
        <taxon>Saccharomycotina</taxon>
        <taxon>Saccharomycetes</taxon>
        <taxon>Saccharomycetales</taxon>
        <taxon>Saccharomycetaceae</taxon>
        <taxon>Torulaspora</taxon>
    </lineage>
</organism>
<dbReference type="InterPro" id="IPR045086">
    <property type="entry name" value="OBG_GTPase"/>
</dbReference>
<dbReference type="Pfam" id="PF01018">
    <property type="entry name" value="GTP1_OBG"/>
    <property type="match status" value="2"/>
</dbReference>
<dbReference type="GO" id="GO:0003924">
    <property type="term" value="F:GTPase activity"/>
    <property type="evidence" value="ECO:0007669"/>
    <property type="project" value="InterPro"/>
</dbReference>
<evidence type="ECO:0000256" key="1">
    <source>
        <dbReference type="ARBA" id="ARBA00022741"/>
    </source>
</evidence>
<dbReference type="Gene3D" id="3.40.50.300">
    <property type="entry name" value="P-loop containing nucleotide triphosphate hydrolases"/>
    <property type="match status" value="1"/>
</dbReference>
<dbReference type="PANTHER" id="PTHR11702">
    <property type="entry name" value="DEVELOPMENTALLY REGULATED GTP-BINDING PROTEIN-RELATED"/>
    <property type="match status" value="1"/>
</dbReference>
<keyword evidence="2" id="KW-0342">GTP-binding</keyword>
<dbReference type="InterPro" id="IPR006169">
    <property type="entry name" value="GTP1_OBG_dom"/>
</dbReference>
<accession>A0A7H9HNF4</accession>
<dbReference type="Pfam" id="PF01926">
    <property type="entry name" value="MMR_HSR1"/>
    <property type="match status" value="1"/>
</dbReference>
<dbReference type="PROSITE" id="PS51883">
    <property type="entry name" value="OBG"/>
    <property type="match status" value="1"/>
</dbReference>
<evidence type="ECO:0008006" key="7">
    <source>
        <dbReference type="Google" id="ProtNLM"/>
    </source>
</evidence>
<dbReference type="PRINTS" id="PR00326">
    <property type="entry name" value="GTP1OBG"/>
</dbReference>
<sequence length="554" mass="61340">MRMRIAVRSTVVRIDVRFFSQEAFKAPDNAPRAAANEQWLDHLKKSKRNTRIGSSLTGNHEELIDDGQQSNTFPIKVLSTPPESHYIDVESSLANFTSMKYLGTFNKHKHRQGNFADVRMIKCRSGGGGEGAVSFFRDAGRSIGPPDGGDGGDGGSIYVQAVEGLNSLSKLRTTYIAEDGSNGGADQLDGARGKDMLITVPVGTVIRWCMDPKSTRDFIQKQRLSSGNQSSVRPILNKSMIKLQCRGRFELDPIPRSIQLFRDAYRPGEGWIFKGKDEAYHNDKDWFTDLNKKVESYDIGLYNTELEEDKFPLFGLDLDKPTKKPICLLKGGKGGLGNMHFLTNLIRNPRFAKSGRAGLEQYFMLELKSIADLGLVGLPNAGKSTILNRISNARPRIGHWEFTTLTPTIGTIDLGLGEKSFTVADIPGIVKDASNDKGLGLEFLRHIERSKGWVFVISIANDDPLADLQILINELGGMEKATTKNVLVVCNKADIDLDKEHPISKFNKIANFCKEQGWDILPMSALKGENVDILIKKMAKCAQATDHFEVESST</sequence>
<reference evidence="5 6" key="1">
    <citation type="submission" date="2020-06" db="EMBL/GenBank/DDBJ databases">
        <title>The yeast mating-type switching endonuclease HO is a domesticated member of an unorthodox homing genetic element family.</title>
        <authorList>
            <person name="Coughlan A.Y."/>
            <person name="Lombardi L."/>
            <person name="Braun-Galleani S."/>
            <person name="Martos A.R."/>
            <person name="Galeote V."/>
            <person name="Bigey F."/>
            <person name="Dequin S."/>
            <person name="Byrne K.P."/>
            <person name="Wolfe K.H."/>
        </authorList>
    </citation>
    <scope>NUCLEOTIDE SEQUENCE [LARGE SCALE GENOMIC DNA]</scope>
    <source>
        <strain evidence="5 6">CBS2947</strain>
    </source>
</reference>
<dbReference type="Gene3D" id="2.70.210.12">
    <property type="entry name" value="GTP1/OBG domain"/>
    <property type="match status" value="1"/>
</dbReference>
<feature type="domain" description="OBG-type G" evidence="3">
    <location>
        <begin position="371"/>
        <end position="543"/>
    </location>
</feature>
<proteinExistence type="predicted"/>
<evidence type="ECO:0000259" key="4">
    <source>
        <dbReference type="PROSITE" id="PS51883"/>
    </source>
</evidence>
<dbReference type="PROSITE" id="PS51710">
    <property type="entry name" value="G_OBG"/>
    <property type="match status" value="1"/>
</dbReference>
<dbReference type="PANTHER" id="PTHR11702:SF31">
    <property type="entry name" value="MITOCHONDRIAL RIBOSOME-ASSOCIATED GTPASE 2"/>
    <property type="match status" value="1"/>
</dbReference>
<evidence type="ECO:0000256" key="2">
    <source>
        <dbReference type="ARBA" id="ARBA00023134"/>
    </source>
</evidence>
<evidence type="ECO:0000313" key="6">
    <source>
        <dbReference type="Proteomes" id="UP000510647"/>
    </source>
</evidence>
<dbReference type="InterPro" id="IPR006073">
    <property type="entry name" value="GTP-bd"/>
</dbReference>
<dbReference type="InterPro" id="IPR031167">
    <property type="entry name" value="G_OBG"/>
</dbReference>
<dbReference type="SUPFAM" id="SSF82051">
    <property type="entry name" value="Obg GTP-binding protein N-terminal domain"/>
    <property type="match status" value="1"/>
</dbReference>
<dbReference type="Proteomes" id="UP000510647">
    <property type="component" value="Chromosome 1"/>
</dbReference>
<dbReference type="SUPFAM" id="SSF52540">
    <property type="entry name" value="P-loop containing nucleoside triphosphate hydrolases"/>
    <property type="match status" value="1"/>
</dbReference>
<protein>
    <recommendedName>
        <fullName evidence="7">GTP-binding protein Obg/CgtA</fullName>
    </recommendedName>
</protein>